<feature type="transmembrane region" description="Helical" evidence="6">
    <location>
        <begin position="70"/>
        <end position="90"/>
    </location>
</feature>
<dbReference type="AlphaFoldDB" id="A0A371P576"/>
<feature type="transmembrane region" description="Helical" evidence="6">
    <location>
        <begin position="211"/>
        <end position="230"/>
    </location>
</feature>
<keyword evidence="3 6" id="KW-0812">Transmembrane</keyword>
<dbReference type="Proteomes" id="UP000265581">
    <property type="component" value="Unassembled WGS sequence"/>
</dbReference>
<dbReference type="InterPro" id="IPR050638">
    <property type="entry name" value="AA-Vitamin_Transporters"/>
</dbReference>
<evidence type="ECO:0000256" key="1">
    <source>
        <dbReference type="ARBA" id="ARBA00004141"/>
    </source>
</evidence>
<dbReference type="Gene3D" id="1.10.3730.20">
    <property type="match status" value="2"/>
</dbReference>
<comment type="caution">
    <text evidence="8">The sequence shown here is derived from an EMBL/GenBank/DDBJ whole genome shotgun (WGS) entry which is preliminary data.</text>
</comment>
<name>A0A371P576_9ACTN</name>
<dbReference type="InterPro" id="IPR037185">
    <property type="entry name" value="EmrE-like"/>
</dbReference>
<feature type="domain" description="EamA" evidence="7">
    <location>
        <begin position="149"/>
        <end position="280"/>
    </location>
</feature>
<feature type="transmembrane region" description="Helical" evidence="6">
    <location>
        <begin position="242"/>
        <end position="264"/>
    </location>
</feature>
<dbReference type="InterPro" id="IPR000620">
    <property type="entry name" value="EamA_dom"/>
</dbReference>
<dbReference type="EMBL" id="QUBR01000002">
    <property type="protein sequence ID" value="REK71097.1"/>
    <property type="molecule type" value="Genomic_DNA"/>
</dbReference>
<evidence type="ECO:0000256" key="5">
    <source>
        <dbReference type="ARBA" id="ARBA00023136"/>
    </source>
</evidence>
<keyword evidence="5 6" id="KW-0472">Membrane</keyword>
<keyword evidence="9" id="KW-1185">Reference proteome</keyword>
<evidence type="ECO:0000256" key="6">
    <source>
        <dbReference type="SAM" id="Phobius"/>
    </source>
</evidence>
<evidence type="ECO:0000313" key="8">
    <source>
        <dbReference type="EMBL" id="REK71097.1"/>
    </source>
</evidence>
<dbReference type="OrthoDB" id="5430053at2"/>
<proteinExistence type="inferred from homology"/>
<evidence type="ECO:0000259" key="7">
    <source>
        <dbReference type="Pfam" id="PF00892"/>
    </source>
</evidence>
<feature type="transmembrane region" description="Helical" evidence="6">
    <location>
        <begin position="148"/>
        <end position="168"/>
    </location>
</feature>
<sequence length="317" mass="32761">MSSMEDTWTWRTVVITLVAPVAWGTTYVTTEGLLPDDRPLFSAAVRALPVGLAIVALRRRLPRGVWWWRSLVLGTCTMGLFFCLLFLAAYRLPGGLASTMTAMSPLVVMALAAVLAGEPPTRAGVVGAVVGVLGVALLVLRSDAAVDLVGVLAAAGAVGTSALGFVLLKRWDPPTDLLTLTGWQLTAAGLVLAPVALVVEGAPPALGTRNVVGYAWIGVVGTGLAYVCWFHGLTRMTAGATALVGLVNPVVGTLLGVLVMHEAFGPTQALGVTLVLGGVLAGQPAALAAVRRRRVSRLSHRTPTVEGCATASSRPTC</sequence>
<keyword evidence="4 6" id="KW-1133">Transmembrane helix</keyword>
<feature type="transmembrane region" description="Helical" evidence="6">
    <location>
        <begin position="270"/>
        <end position="290"/>
    </location>
</feature>
<organism evidence="8 9">
    <name type="scientific">Aeromicrobium endophyticum</name>
    <dbReference type="NCBI Taxonomy" id="2292704"/>
    <lineage>
        <taxon>Bacteria</taxon>
        <taxon>Bacillati</taxon>
        <taxon>Actinomycetota</taxon>
        <taxon>Actinomycetes</taxon>
        <taxon>Propionibacteriales</taxon>
        <taxon>Nocardioidaceae</taxon>
        <taxon>Aeromicrobium</taxon>
    </lineage>
</organism>
<gene>
    <name evidence="8" type="ORF">DX116_16225</name>
</gene>
<evidence type="ECO:0000256" key="2">
    <source>
        <dbReference type="ARBA" id="ARBA00007362"/>
    </source>
</evidence>
<dbReference type="PANTHER" id="PTHR32322">
    <property type="entry name" value="INNER MEMBRANE TRANSPORTER"/>
    <property type="match status" value="1"/>
</dbReference>
<reference evidence="8 9" key="1">
    <citation type="submission" date="2018-08" db="EMBL/GenBank/DDBJ databases">
        <title>Aeromicrobium sp. M2KJ-4, whole genome shotgun sequence.</title>
        <authorList>
            <person name="Tuo L."/>
        </authorList>
    </citation>
    <scope>NUCLEOTIDE SEQUENCE [LARGE SCALE GENOMIC DNA]</scope>
    <source>
        <strain evidence="8 9">M2KJ-4</strain>
    </source>
</reference>
<dbReference type="GO" id="GO:0016020">
    <property type="term" value="C:membrane"/>
    <property type="evidence" value="ECO:0007669"/>
    <property type="project" value="UniProtKB-SubCell"/>
</dbReference>
<evidence type="ECO:0000256" key="4">
    <source>
        <dbReference type="ARBA" id="ARBA00022989"/>
    </source>
</evidence>
<dbReference type="Pfam" id="PF00892">
    <property type="entry name" value="EamA"/>
    <property type="match status" value="2"/>
</dbReference>
<evidence type="ECO:0000313" key="9">
    <source>
        <dbReference type="Proteomes" id="UP000265581"/>
    </source>
</evidence>
<evidence type="ECO:0000256" key="3">
    <source>
        <dbReference type="ARBA" id="ARBA00022692"/>
    </source>
</evidence>
<feature type="domain" description="EamA" evidence="7">
    <location>
        <begin position="13"/>
        <end position="139"/>
    </location>
</feature>
<feature type="transmembrane region" description="Helical" evidence="6">
    <location>
        <begin position="40"/>
        <end position="58"/>
    </location>
</feature>
<comment type="similarity">
    <text evidence="2">Belongs to the EamA transporter family.</text>
</comment>
<feature type="transmembrane region" description="Helical" evidence="6">
    <location>
        <begin position="123"/>
        <end position="142"/>
    </location>
</feature>
<dbReference type="SUPFAM" id="SSF103481">
    <property type="entry name" value="Multidrug resistance efflux transporter EmrE"/>
    <property type="match status" value="2"/>
</dbReference>
<accession>A0A371P576</accession>
<protein>
    <submittedName>
        <fullName evidence="8">EamA family transporter</fullName>
    </submittedName>
</protein>
<feature type="transmembrane region" description="Helical" evidence="6">
    <location>
        <begin position="96"/>
        <end position="116"/>
    </location>
</feature>
<feature type="transmembrane region" description="Helical" evidence="6">
    <location>
        <begin position="180"/>
        <end position="199"/>
    </location>
</feature>
<comment type="subcellular location">
    <subcellularLocation>
        <location evidence="1">Membrane</location>
        <topology evidence="1">Multi-pass membrane protein</topology>
    </subcellularLocation>
</comment>
<dbReference type="PANTHER" id="PTHR32322:SF2">
    <property type="entry name" value="EAMA DOMAIN-CONTAINING PROTEIN"/>
    <property type="match status" value="1"/>
</dbReference>